<dbReference type="EMBL" id="BRXU01000047">
    <property type="protein sequence ID" value="GLC61546.1"/>
    <property type="molecule type" value="Genomic_DNA"/>
</dbReference>
<proteinExistence type="predicted"/>
<accession>A0A9W6FAC7</accession>
<evidence type="ECO:0000256" key="1">
    <source>
        <dbReference type="SAM" id="Coils"/>
    </source>
</evidence>
<gene>
    <name evidence="2" type="primary">PLEST010484</name>
    <name evidence="2" type="ORF">PLESTB_001768300</name>
</gene>
<dbReference type="Proteomes" id="UP001165080">
    <property type="component" value="Unassembled WGS sequence"/>
</dbReference>
<evidence type="ECO:0000313" key="2">
    <source>
        <dbReference type="EMBL" id="GLC61546.1"/>
    </source>
</evidence>
<feature type="coiled-coil region" evidence="1">
    <location>
        <begin position="43"/>
        <end position="116"/>
    </location>
</feature>
<reference evidence="2 3" key="1">
    <citation type="journal article" date="2023" name="Commun. Biol.">
        <title>Reorganization of the ancestral sex-determining regions during the evolution of trioecy in Pleodorina starrii.</title>
        <authorList>
            <person name="Takahashi K."/>
            <person name="Suzuki S."/>
            <person name="Kawai-Toyooka H."/>
            <person name="Yamamoto K."/>
            <person name="Hamaji T."/>
            <person name="Ootsuki R."/>
            <person name="Yamaguchi H."/>
            <person name="Kawachi M."/>
            <person name="Higashiyama T."/>
            <person name="Nozaki H."/>
        </authorList>
    </citation>
    <scope>NUCLEOTIDE SEQUENCE [LARGE SCALE GENOMIC DNA]</scope>
    <source>
        <strain evidence="2 3">NIES-4479</strain>
    </source>
</reference>
<organism evidence="2 3">
    <name type="scientific">Pleodorina starrii</name>
    <dbReference type="NCBI Taxonomy" id="330485"/>
    <lineage>
        <taxon>Eukaryota</taxon>
        <taxon>Viridiplantae</taxon>
        <taxon>Chlorophyta</taxon>
        <taxon>core chlorophytes</taxon>
        <taxon>Chlorophyceae</taxon>
        <taxon>CS clade</taxon>
        <taxon>Chlamydomonadales</taxon>
        <taxon>Volvocaceae</taxon>
        <taxon>Pleodorina</taxon>
    </lineage>
</organism>
<keyword evidence="3" id="KW-1185">Reference proteome</keyword>
<protein>
    <submittedName>
        <fullName evidence="2">Uncharacterized protein</fullName>
    </submittedName>
</protein>
<comment type="caution">
    <text evidence="2">The sequence shown here is derived from an EMBL/GenBank/DDBJ whole genome shotgun (WGS) entry which is preliminary data.</text>
</comment>
<name>A0A9W6FAC7_9CHLO</name>
<keyword evidence="1" id="KW-0175">Coiled coil</keyword>
<sequence length="181" mass="21297">MAIFGYNPFEIITDAKGQLYIRATPNKDITLNDYYKHMATEFMKQHEQKLAALNADFEAKLKEQETEVQSWQEHAAQTANALSDLIRDKEALETANRQLEAANRALLADFSRLQQQFDEQEVALADRTQQWEEACKRTAVLEPLQQQVAELSRQVESMAALRRQRWPRWRHCAIRPRRRRR</sequence>
<dbReference type="AlphaFoldDB" id="A0A9W6FAC7"/>
<evidence type="ECO:0000313" key="3">
    <source>
        <dbReference type="Proteomes" id="UP001165080"/>
    </source>
</evidence>